<protein>
    <submittedName>
        <fullName evidence="1">Uncharacterized protein</fullName>
    </submittedName>
</protein>
<name>A0A0D0C7M6_9AGAR</name>
<gene>
    <name evidence="1" type="ORF">GYMLUDRAFT_63479</name>
</gene>
<proteinExistence type="predicted"/>
<sequence>MPHLVRPEEKHEQIISSKVTITHDGGCHDATGSLDLKQSTPDAGSMQMSDLWMHSYGTIWPRHLSQAAHWSLKTNRMQSGRNRDHAIKQIINWILLGTWWAARTTARWKWINTRGCKPKIKESSSDCSLGNTKEIPNARGWMTWAAIIAEGMHQFPAHGLEKAESETADNEP</sequence>
<dbReference type="HOGENOM" id="CLU_1555436_0_0_1"/>
<dbReference type="EMBL" id="KN834822">
    <property type="protein sequence ID" value="KIK53927.1"/>
    <property type="molecule type" value="Genomic_DNA"/>
</dbReference>
<dbReference type="AlphaFoldDB" id="A0A0D0C7M6"/>
<reference evidence="1 2" key="1">
    <citation type="submission" date="2014-04" db="EMBL/GenBank/DDBJ databases">
        <title>Evolutionary Origins and Diversification of the Mycorrhizal Mutualists.</title>
        <authorList>
            <consortium name="DOE Joint Genome Institute"/>
            <consortium name="Mycorrhizal Genomics Consortium"/>
            <person name="Kohler A."/>
            <person name="Kuo A."/>
            <person name="Nagy L.G."/>
            <person name="Floudas D."/>
            <person name="Copeland A."/>
            <person name="Barry K.W."/>
            <person name="Cichocki N."/>
            <person name="Veneault-Fourrey C."/>
            <person name="LaButti K."/>
            <person name="Lindquist E.A."/>
            <person name="Lipzen A."/>
            <person name="Lundell T."/>
            <person name="Morin E."/>
            <person name="Murat C."/>
            <person name="Riley R."/>
            <person name="Ohm R."/>
            <person name="Sun H."/>
            <person name="Tunlid A."/>
            <person name="Henrissat B."/>
            <person name="Grigoriev I.V."/>
            <person name="Hibbett D.S."/>
            <person name="Martin F."/>
        </authorList>
    </citation>
    <scope>NUCLEOTIDE SEQUENCE [LARGE SCALE GENOMIC DNA]</scope>
    <source>
        <strain evidence="1 2">FD-317 M1</strain>
    </source>
</reference>
<accession>A0A0D0C7M6</accession>
<organism evidence="1 2">
    <name type="scientific">Collybiopsis luxurians FD-317 M1</name>
    <dbReference type="NCBI Taxonomy" id="944289"/>
    <lineage>
        <taxon>Eukaryota</taxon>
        <taxon>Fungi</taxon>
        <taxon>Dikarya</taxon>
        <taxon>Basidiomycota</taxon>
        <taxon>Agaricomycotina</taxon>
        <taxon>Agaricomycetes</taxon>
        <taxon>Agaricomycetidae</taxon>
        <taxon>Agaricales</taxon>
        <taxon>Marasmiineae</taxon>
        <taxon>Omphalotaceae</taxon>
        <taxon>Collybiopsis</taxon>
        <taxon>Collybiopsis luxurians</taxon>
    </lineage>
</organism>
<evidence type="ECO:0000313" key="1">
    <source>
        <dbReference type="EMBL" id="KIK53927.1"/>
    </source>
</evidence>
<keyword evidence="2" id="KW-1185">Reference proteome</keyword>
<dbReference type="Proteomes" id="UP000053593">
    <property type="component" value="Unassembled WGS sequence"/>
</dbReference>
<evidence type="ECO:0000313" key="2">
    <source>
        <dbReference type="Proteomes" id="UP000053593"/>
    </source>
</evidence>